<gene>
    <name evidence="2" type="ORF">AAW51_1880</name>
</gene>
<dbReference type="EMBL" id="CP011371">
    <property type="protein sequence ID" value="AKJ28571.1"/>
    <property type="molecule type" value="Genomic_DNA"/>
</dbReference>
<proteinExistence type="predicted"/>
<dbReference type="RefSeq" id="WP_047194411.1">
    <property type="nucleotide sequence ID" value="NZ_CP011371.1"/>
</dbReference>
<sequence>MPFTRSVSVGLLWVAACGAPAVSALAAEASATMDQFRFQVRDLDLTDGVDAGYRLHESRTVLDGSLRRPDDFNGGPVPGSGQPFFQTATWEQTWRLEAGTAARAAVGNGWLSSSGTSGDQQGEFWAGSTITTPASYSGNFLLAPHSELTISIDYTLWTQVSGGRSADGTTETAGARVEASVEHGHWSSPTTLAADAQEIGLPRAPVALGSFDDLRANGRLLLTITNTDEWENLYSLELRTSAWGQGIDVAAAVPEPDTWALSVAGLLAIGVNARRAKTRAGARRRIKRACRPSAHGPCPSAHTTA</sequence>
<evidence type="ECO:0008006" key="4">
    <source>
        <dbReference type="Google" id="ProtNLM"/>
    </source>
</evidence>
<evidence type="ECO:0000313" key="3">
    <source>
        <dbReference type="Proteomes" id="UP000035352"/>
    </source>
</evidence>
<keyword evidence="1" id="KW-0732">Signal</keyword>
<keyword evidence="3" id="KW-1185">Reference proteome</keyword>
<dbReference type="KEGG" id="pbh:AAW51_1880"/>
<evidence type="ECO:0000313" key="2">
    <source>
        <dbReference type="EMBL" id="AKJ28571.1"/>
    </source>
</evidence>
<dbReference type="AlphaFoldDB" id="A0A0G3BMI5"/>
<dbReference type="OrthoDB" id="9149352at2"/>
<accession>A0A0G3BMI5</accession>
<reference evidence="2 3" key="1">
    <citation type="submission" date="2015-05" db="EMBL/GenBank/DDBJ databases">
        <authorList>
            <person name="Tang B."/>
            <person name="Yu Y."/>
        </authorList>
    </citation>
    <scope>NUCLEOTIDE SEQUENCE [LARGE SCALE GENOMIC DNA]</scope>
    <source>
        <strain evidence="2 3">DSM 7029</strain>
    </source>
</reference>
<dbReference type="Proteomes" id="UP000035352">
    <property type="component" value="Chromosome"/>
</dbReference>
<feature type="chain" id="PRO_5002551647" description="PEP-CTERM protein-sorting domain-containing protein" evidence="1">
    <location>
        <begin position="27"/>
        <end position="305"/>
    </location>
</feature>
<name>A0A0G3BMI5_9BURK</name>
<organism evidence="2 3">
    <name type="scientific">Caldimonas brevitalea</name>
    <dbReference type="NCBI Taxonomy" id="413882"/>
    <lineage>
        <taxon>Bacteria</taxon>
        <taxon>Pseudomonadati</taxon>
        <taxon>Pseudomonadota</taxon>
        <taxon>Betaproteobacteria</taxon>
        <taxon>Burkholderiales</taxon>
        <taxon>Sphaerotilaceae</taxon>
        <taxon>Caldimonas</taxon>
    </lineage>
</organism>
<dbReference type="PROSITE" id="PS51257">
    <property type="entry name" value="PROKAR_LIPOPROTEIN"/>
    <property type="match status" value="1"/>
</dbReference>
<evidence type="ECO:0000256" key="1">
    <source>
        <dbReference type="SAM" id="SignalP"/>
    </source>
</evidence>
<protein>
    <recommendedName>
        <fullName evidence="4">PEP-CTERM protein-sorting domain-containing protein</fullName>
    </recommendedName>
</protein>
<feature type="signal peptide" evidence="1">
    <location>
        <begin position="1"/>
        <end position="26"/>
    </location>
</feature>